<sequence length="197" mass="21935">MEKSKLNEELQIAFKKLLDNPNDGKIMGEINSIRIKLINSSKIVNSEVATTNSQSLNDAQQSSANLESSNNEHLPEHDSQASSTNLESSNNEHLPQHDSQALSANPESSNNEHLSQHDSQQLIHNDQNNYLQIVRDRGFQWMDGLFLGLIVCVVGAFIFKQILGRATAFLCVILLLLLVGLFIVDILSKNACKKRRA</sequence>
<organism evidence="3 5">
    <name type="scientific">Rotaria sordida</name>
    <dbReference type="NCBI Taxonomy" id="392033"/>
    <lineage>
        <taxon>Eukaryota</taxon>
        <taxon>Metazoa</taxon>
        <taxon>Spiralia</taxon>
        <taxon>Gnathifera</taxon>
        <taxon>Rotifera</taxon>
        <taxon>Eurotatoria</taxon>
        <taxon>Bdelloidea</taxon>
        <taxon>Philodinida</taxon>
        <taxon>Philodinidae</taxon>
        <taxon>Rotaria</taxon>
    </lineage>
</organism>
<protein>
    <submittedName>
        <fullName evidence="3">Uncharacterized protein</fullName>
    </submittedName>
</protein>
<feature type="region of interest" description="Disordered" evidence="1">
    <location>
        <begin position="52"/>
        <end position="118"/>
    </location>
</feature>
<keyword evidence="2" id="KW-0472">Membrane</keyword>
<evidence type="ECO:0000313" key="4">
    <source>
        <dbReference type="EMBL" id="CAF4083594.1"/>
    </source>
</evidence>
<evidence type="ECO:0000313" key="3">
    <source>
        <dbReference type="EMBL" id="CAF0928639.1"/>
    </source>
</evidence>
<dbReference type="EMBL" id="CAJNOT010000291">
    <property type="protein sequence ID" value="CAF0928639.1"/>
    <property type="molecule type" value="Genomic_DNA"/>
</dbReference>
<dbReference type="AlphaFoldDB" id="A0A814BK74"/>
<feature type="transmembrane region" description="Helical" evidence="2">
    <location>
        <begin position="141"/>
        <end position="160"/>
    </location>
</feature>
<dbReference type="Proteomes" id="UP000663864">
    <property type="component" value="Unassembled WGS sequence"/>
</dbReference>
<evidence type="ECO:0000256" key="1">
    <source>
        <dbReference type="SAM" id="MobiDB-lite"/>
    </source>
</evidence>
<keyword evidence="2" id="KW-1133">Transmembrane helix</keyword>
<dbReference type="Proteomes" id="UP000663836">
    <property type="component" value="Unassembled WGS sequence"/>
</dbReference>
<comment type="caution">
    <text evidence="3">The sequence shown here is derived from an EMBL/GenBank/DDBJ whole genome shotgun (WGS) entry which is preliminary data.</text>
</comment>
<feature type="compositionally biased region" description="Polar residues" evidence="1">
    <location>
        <begin position="80"/>
        <end position="118"/>
    </location>
</feature>
<evidence type="ECO:0000313" key="5">
    <source>
        <dbReference type="Proteomes" id="UP000663864"/>
    </source>
</evidence>
<reference evidence="3" key="1">
    <citation type="submission" date="2021-02" db="EMBL/GenBank/DDBJ databases">
        <authorList>
            <person name="Nowell W R."/>
        </authorList>
    </citation>
    <scope>NUCLEOTIDE SEQUENCE</scope>
</reference>
<accession>A0A814BK74</accession>
<proteinExistence type="predicted"/>
<feature type="transmembrane region" description="Helical" evidence="2">
    <location>
        <begin position="166"/>
        <end position="187"/>
    </location>
</feature>
<name>A0A814BK74_9BILA</name>
<gene>
    <name evidence="4" type="ORF">JBS370_LOCUS30845</name>
    <name evidence="3" type="ORF">ZHD862_LOCUS8806</name>
</gene>
<keyword evidence="2" id="KW-0812">Transmembrane</keyword>
<dbReference type="EMBL" id="CAJOBD010007316">
    <property type="protein sequence ID" value="CAF4083594.1"/>
    <property type="molecule type" value="Genomic_DNA"/>
</dbReference>
<feature type="compositionally biased region" description="Polar residues" evidence="1">
    <location>
        <begin position="52"/>
        <end position="72"/>
    </location>
</feature>
<evidence type="ECO:0000256" key="2">
    <source>
        <dbReference type="SAM" id="Phobius"/>
    </source>
</evidence>